<dbReference type="Proteomes" id="UP001642484">
    <property type="component" value="Unassembled WGS sequence"/>
</dbReference>
<dbReference type="SUPFAM" id="SSF81631">
    <property type="entry name" value="PAP/OAS1 substrate-binding domain"/>
    <property type="match status" value="1"/>
</dbReference>
<keyword evidence="4" id="KW-1185">Reference proteome</keyword>
<accession>A0ABP0IT85</accession>
<feature type="domain" description="Hint" evidence="2">
    <location>
        <begin position="214"/>
        <end position="308"/>
    </location>
</feature>
<dbReference type="EMBL" id="CAXAMN010003528">
    <property type="protein sequence ID" value="CAK9005034.1"/>
    <property type="molecule type" value="Genomic_DNA"/>
</dbReference>
<dbReference type="Gene3D" id="1.10.1410.20">
    <property type="entry name" value="2'-5'-oligoadenylate synthetase 1, domain 2"/>
    <property type="match status" value="1"/>
</dbReference>
<reference evidence="3 4" key="1">
    <citation type="submission" date="2024-02" db="EMBL/GenBank/DDBJ databases">
        <authorList>
            <person name="Chen Y."/>
            <person name="Shah S."/>
            <person name="Dougan E. K."/>
            <person name="Thang M."/>
            <person name="Chan C."/>
        </authorList>
    </citation>
    <scope>NUCLEOTIDE SEQUENCE [LARGE SCALE GENOMIC DNA]</scope>
</reference>
<evidence type="ECO:0000313" key="3">
    <source>
        <dbReference type="EMBL" id="CAK9005034.1"/>
    </source>
</evidence>
<feature type="region of interest" description="Disordered" evidence="1">
    <location>
        <begin position="347"/>
        <end position="367"/>
    </location>
</feature>
<dbReference type="SUPFAM" id="SSF51294">
    <property type="entry name" value="Hedgehog/intein (Hint) domain"/>
    <property type="match status" value="1"/>
</dbReference>
<name>A0ABP0IT85_9DINO</name>
<comment type="caution">
    <text evidence="3">The sequence shown here is derived from an EMBL/GenBank/DDBJ whole genome shotgun (WGS) entry which is preliminary data.</text>
</comment>
<organism evidence="3 4">
    <name type="scientific">Durusdinium trenchii</name>
    <dbReference type="NCBI Taxonomy" id="1381693"/>
    <lineage>
        <taxon>Eukaryota</taxon>
        <taxon>Sar</taxon>
        <taxon>Alveolata</taxon>
        <taxon>Dinophyceae</taxon>
        <taxon>Suessiales</taxon>
        <taxon>Symbiodiniaceae</taxon>
        <taxon>Durusdinium</taxon>
    </lineage>
</organism>
<dbReference type="Gene3D" id="2.170.16.10">
    <property type="entry name" value="Hedgehog/Intein (Hint) domain"/>
    <property type="match status" value="1"/>
</dbReference>
<gene>
    <name evidence="3" type="ORF">CCMP2556_LOCUS7913</name>
</gene>
<sequence length="381" mass="42356">MFNWASLSQHPKVKWGSGPRIIDPVNPTNNVAKPFRSWGLLRKYARISLEKIKRCDKAWTPNVHCNCNVGNWSDEDDESFQDVPKLSPPNPQEACRVLKKMQLPGPAVEKLLKHGFKSLEVLCRLGREADFVDAGMNKVEARLLAEALQKGGWIFRKLEAEGRLPRDRASTSPPPAQARAGVRGTESDEEGEPDQVTPNMSIRLMCYPAGSPDARCLLFGTLVPVSAGFVPVEQLQPLRDLVKSRNRLLSVINVTIHDSERWWLVQLEAEGARLTVTDSHRIVCIEKGRRLDKPARDLARGDVVQTTFGEYKLSSVEHLYEPAKVVELTLSPDEAFEAFHPPASILSKGQAHSSPSRPLPAAEGARCDMRHVPRCSSAARS</sequence>
<dbReference type="InterPro" id="IPR036844">
    <property type="entry name" value="Hint_dom_sf"/>
</dbReference>
<dbReference type="SMART" id="SM00306">
    <property type="entry name" value="HintN"/>
    <property type="match status" value="1"/>
</dbReference>
<feature type="region of interest" description="Disordered" evidence="1">
    <location>
        <begin position="164"/>
        <end position="196"/>
    </location>
</feature>
<evidence type="ECO:0000256" key="1">
    <source>
        <dbReference type="SAM" id="MobiDB-lite"/>
    </source>
</evidence>
<evidence type="ECO:0000259" key="2">
    <source>
        <dbReference type="SMART" id="SM00306"/>
    </source>
</evidence>
<protein>
    <recommendedName>
        <fullName evidence="2">Hint domain-containing protein</fullName>
    </recommendedName>
</protein>
<dbReference type="InterPro" id="IPR003587">
    <property type="entry name" value="Hint_dom_N"/>
</dbReference>
<proteinExistence type="predicted"/>
<evidence type="ECO:0000313" key="4">
    <source>
        <dbReference type="Proteomes" id="UP001642484"/>
    </source>
</evidence>